<gene>
    <name evidence="2" type="ORF">TeGR_g11671</name>
</gene>
<comment type="caution">
    <text evidence="2">The sequence shown here is derived from an EMBL/GenBank/DDBJ whole genome shotgun (WGS) entry which is preliminary data.</text>
</comment>
<accession>A0ABQ6MLS7</accession>
<evidence type="ECO:0000313" key="2">
    <source>
        <dbReference type="EMBL" id="GMI28262.1"/>
    </source>
</evidence>
<dbReference type="SUPFAM" id="SSF110993">
    <property type="entry name" value="eIF-2-alpha, C-terminal domain"/>
    <property type="match status" value="1"/>
</dbReference>
<keyword evidence="1" id="KW-0648">Protein biosynthesis</keyword>
<dbReference type="InterPro" id="IPR024055">
    <property type="entry name" value="TIF2_asu_C"/>
</dbReference>
<dbReference type="Gene3D" id="3.30.70.1130">
    <property type="entry name" value="EIF_2_alpha"/>
    <property type="match status" value="1"/>
</dbReference>
<sequence length="75" mass="8224">MSTMTLDKDVGISLLSRAISKIEEQILVKGGKMEVKMAPKAVSIREETELQAMMDRLAAENEEVDGDEPEDDGEA</sequence>
<dbReference type="InterPro" id="IPR011488">
    <property type="entry name" value="TIF_2_asu"/>
</dbReference>
<evidence type="ECO:0000313" key="3">
    <source>
        <dbReference type="Proteomes" id="UP001165060"/>
    </source>
</evidence>
<dbReference type="Proteomes" id="UP001165060">
    <property type="component" value="Unassembled WGS sequence"/>
</dbReference>
<name>A0ABQ6MLS7_9STRA</name>
<dbReference type="EMBL" id="BRYB01005732">
    <property type="protein sequence ID" value="GMI28262.1"/>
    <property type="molecule type" value="Genomic_DNA"/>
</dbReference>
<organism evidence="2 3">
    <name type="scientific">Tetraparma gracilis</name>
    <dbReference type="NCBI Taxonomy" id="2962635"/>
    <lineage>
        <taxon>Eukaryota</taxon>
        <taxon>Sar</taxon>
        <taxon>Stramenopiles</taxon>
        <taxon>Ochrophyta</taxon>
        <taxon>Bolidophyceae</taxon>
        <taxon>Parmales</taxon>
        <taxon>Triparmaceae</taxon>
        <taxon>Tetraparma</taxon>
    </lineage>
</organism>
<protein>
    <submittedName>
        <fullName evidence="2">Uncharacterized protein</fullName>
    </submittedName>
</protein>
<proteinExistence type="predicted"/>
<evidence type="ECO:0000256" key="1">
    <source>
        <dbReference type="ARBA" id="ARBA00022917"/>
    </source>
</evidence>
<reference evidence="2 3" key="1">
    <citation type="journal article" date="2023" name="Commun. Biol.">
        <title>Genome analysis of Parmales, the sister group of diatoms, reveals the evolutionary specialization of diatoms from phago-mixotrophs to photoautotrophs.</title>
        <authorList>
            <person name="Ban H."/>
            <person name="Sato S."/>
            <person name="Yoshikawa S."/>
            <person name="Yamada K."/>
            <person name="Nakamura Y."/>
            <person name="Ichinomiya M."/>
            <person name="Sato N."/>
            <person name="Blanc-Mathieu R."/>
            <person name="Endo H."/>
            <person name="Kuwata A."/>
            <person name="Ogata H."/>
        </authorList>
    </citation>
    <scope>NUCLEOTIDE SEQUENCE [LARGE SCALE GENOMIC DNA]</scope>
</reference>
<keyword evidence="3" id="KW-1185">Reference proteome</keyword>
<dbReference type="PANTHER" id="PTHR10602">
    <property type="entry name" value="EUKARYOTIC TRANSLATION INITIATION FACTOR 2 SUBUNIT 1"/>
    <property type="match status" value="1"/>
</dbReference>
<dbReference type="PANTHER" id="PTHR10602:SF0">
    <property type="entry name" value="EUKARYOTIC TRANSLATION INITIATION FACTOR 2 SUBUNIT 1"/>
    <property type="match status" value="1"/>
</dbReference>